<sequence length="380" mass="44440">MRRAKAQRLLLLRRREFERRISMMASEKAHDEIERLRKEQEEELLKLKLQLMYQQNSANAEAAKLRDEVARQREGEQQRREAVAQELAQLKVQSLMHQQSERRLLELKKTQEAEKLREKLEYEKQVQEQVETAMRTRENEELTRLKLATLLENDAQSQKQQHETSQFKNEAKQLQNAAIAIQKEQATLKILAICSKYIAKKRIEKLQQVQALQMASLKDEEERMRLKAVQEKEIALARLKVIMDEEARGREQEIKELEMQMLERARKEKERIATRNAAASKIQSLVRGYLGRQRVKAIQDKIEKEREARAKAIEATLAEAEAKVAEALSADTTSSAEEEPNDTDEWVEYWDENAQASYFYNIRGQLDTPRVCTFSFVEGA</sequence>
<reference evidence="3" key="2">
    <citation type="submission" date="2010-04" db="EMBL/GenBank/DDBJ databases">
        <authorList>
            <person name="Buell R."/>
            <person name="Hamilton J."/>
            <person name="Hostetler J."/>
        </authorList>
    </citation>
    <scope>NUCLEOTIDE SEQUENCE [LARGE SCALE GENOMIC DNA]</scope>
    <source>
        <strain evidence="3">DAOM:BR144</strain>
    </source>
</reference>
<proteinExistence type="predicted"/>
<dbReference type="PROSITE" id="PS50096">
    <property type="entry name" value="IQ"/>
    <property type="match status" value="1"/>
</dbReference>
<dbReference type="eggNOG" id="ENOG502SD6M">
    <property type="taxonomic scope" value="Eukaryota"/>
</dbReference>
<feature type="coiled-coil region" evidence="1">
    <location>
        <begin position="157"/>
        <end position="184"/>
    </location>
</feature>
<evidence type="ECO:0000256" key="1">
    <source>
        <dbReference type="SAM" id="Coils"/>
    </source>
</evidence>
<dbReference type="Proteomes" id="UP000019132">
    <property type="component" value="Unassembled WGS sequence"/>
</dbReference>
<protein>
    <submittedName>
        <fullName evidence="2">Uncharacterized protein</fullName>
    </submittedName>
</protein>
<dbReference type="EMBL" id="GL376613">
    <property type="status" value="NOT_ANNOTATED_CDS"/>
    <property type="molecule type" value="Genomic_DNA"/>
</dbReference>
<keyword evidence="3" id="KW-1185">Reference proteome</keyword>
<dbReference type="VEuPathDB" id="FungiDB:PYU1_G008505"/>
<dbReference type="HOGENOM" id="CLU_728605_0_0_1"/>
<feature type="coiled-coil region" evidence="1">
    <location>
        <begin position="23"/>
        <end position="93"/>
    </location>
</feature>
<dbReference type="EnsemblProtists" id="PYU1_T008521">
    <property type="protein sequence ID" value="PYU1_T008521"/>
    <property type="gene ID" value="PYU1_G008505"/>
</dbReference>
<accession>K3WU74</accession>
<dbReference type="OMA" id="TDEWVEY"/>
<organism evidence="2 3">
    <name type="scientific">Globisporangium ultimum (strain ATCC 200006 / CBS 805.95 / DAOM BR144)</name>
    <name type="common">Pythium ultimum</name>
    <dbReference type="NCBI Taxonomy" id="431595"/>
    <lineage>
        <taxon>Eukaryota</taxon>
        <taxon>Sar</taxon>
        <taxon>Stramenopiles</taxon>
        <taxon>Oomycota</taxon>
        <taxon>Peronosporomycetes</taxon>
        <taxon>Pythiales</taxon>
        <taxon>Pythiaceae</taxon>
        <taxon>Globisporangium</taxon>
    </lineage>
</organism>
<dbReference type="SMART" id="SM00015">
    <property type="entry name" value="IQ"/>
    <property type="match status" value="1"/>
</dbReference>
<reference evidence="3" key="1">
    <citation type="journal article" date="2010" name="Genome Biol.">
        <title>Genome sequence of the necrotrophic plant pathogen Pythium ultimum reveals original pathogenicity mechanisms and effector repertoire.</title>
        <authorList>
            <person name="Levesque C.A."/>
            <person name="Brouwer H."/>
            <person name="Cano L."/>
            <person name="Hamilton J.P."/>
            <person name="Holt C."/>
            <person name="Huitema E."/>
            <person name="Raffaele S."/>
            <person name="Robideau G.P."/>
            <person name="Thines M."/>
            <person name="Win J."/>
            <person name="Zerillo M.M."/>
            <person name="Beakes G.W."/>
            <person name="Boore J.L."/>
            <person name="Busam D."/>
            <person name="Dumas B."/>
            <person name="Ferriera S."/>
            <person name="Fuerstenberg S.I."/>
            <person name="Gachon C.M."/>
            <person name="Gaulin E."/>
            <person name="Govers F."/>
            <person name="Grenville-Briggs L."/>
            <person name="Horner N."/>
            <person name="Hostetler J."/>
            <person name="Jiang R.H."/>
            <person name="Johnson J."/>
            <person name="Krajaejun T."/>
            <person name="Lin H."/>
            <person name="Meijer H.J."/>
            <person name="Moore B."/>
            <person name="Morris P."/>
            <person name="Phuntmart V."/>
            <person name="Puiu D."/>
            <person name="Shetty J."/>
            <person name="Stajich J.E."/>
            <person name="Tripathy S."/>
            <person name="Wawra S."/>
            <person name="van West P."/>
            <person name="Whitty B.R."/>
            <person name="Coutinho P.M."/>
            <person name="Henrissat B."/>
            <person name="Martin F."/>
            <person name="Thomas P.D."/>
            <person name="Tyler B.M."/>
            <person name="De Vries R.P."/>
            <person name="Kamoun S."/>
            <person name="Yandell M."/>
            <person name="Tisserat N."/>
            <person name="Buell C.R."/>
        </authorList>
    </citation>
    <scope>NUCLEOTIDE SEQUENCE</scope>
    <source>
        <strain evidence="3">DAOM:BR144</strain>
    </source>
</reference>
<reference evidence="2" key="3">
    <citation type="submission" date="2015-02" db="UniProtKB">
        <authorList>
            <consortium name="EnsemblProtists"/>
        </authorList>
    </citation>
    <scope>IDENTIFICATION</scope>
    <source>
        <strain evidence="2">DAOM BR144</strain>
    </source>
</reference>
<dbReference type="InParanoid" id="K3WU74"/>
<dbReference type="AlphaFoldDB" id="K3WU74"/>
<evidence type="ECO:0000313" key="2">
    <source>
        <dbReference type="EnsemblProtists" id="PYU1_T008521"/>
    </source>
</evidence>
<feature type="coiled-coil region" evidence="1">
    <location>
        <begin position="295"/>
        <end position="330"/>
    </location>
</feature>
<dbReference type="InterPro" id="IPR000048">
    <property type="entry name" value="IQ_motif_EF-hand-BS"/>
</dbReference>
<name>K3WU74_GLOUD</name>
<evidence type="ECO:0000313" key="3">
    <source>
        <dbReference type="Proteomes" id="UP000019132"/>
    </source>
</evidence>
<keyword evidence="1" id="KW-0175">Coiled coil</keyword>